<evidence type="ECO:0000256" key="7">
    <source>
        <dbReference type="SAM" id="SignalP"/>
    </source>
</evidence>
<dbReference type="Gene3D" id="3.40.720.10">
    <property type="entry name" value="Alkaline Phosphatase, subunit A"/>
    <property type="match status" value="1"/>
</dbReference>
<proteinExistence type="inferred from homology"/>
<dbReference type="Proteomes" id="UP001378592">
    <property type="component" value="Unassembled WGS sequence"/>
</dbReference>
<sequence>MHAARSPSPSAAAVGLLVTLLAATAPAAPDAAPAPDRPHIIVILADDLGWDDVSFHGNDQIPTPNIDALAYHGIILNNHYTLPLCTPSRSALMTGKYPMRTGMQHNVILAPEPWGLPLEERLLPQRLRDLGYATHAVGKWHLGFFRREYTPIFRGFHSHFGYWNGHQDYYSHNVQASFAPFEGYDMRRNMSVATDAVGKYTTRLFTEEAVDRIRRHDARQPLFLYLAHLAVHAANYEVPLQAPAEAVARFAHIADPERRLYAAMVHELDLSVGAVLQALQERGMLQHSTVLFLSDNGAPTRGIHANRGSNWPFKGVKATPWEGGVRTPACIWSASLRAKHRVSNQMLHITDWLPTFYGLAGGNVSSLGRVDGVDVWRALDEAAPSPRREVLINLDDVSAYAALRLGNFKYVNGTSLLGFLDEWHARPEGPADPAYDVGAVLASPAARALRGALAAGAGAGPLDPHVVRVLREAARVQCAGPDPKAPRCRPRKRPCLFDVARDPCEERNLYTPQLGALFETRLAQLRAEAVAPRNKRGDKRADPARWGGVWSPWADGVHE</sequence>
<dbReference type="Gene3D" id="3.30.1120.10">
    <property type="match status" value="1"/>
</dbReference>
<protein>
    <recommendedName>
        <fullName evidence="8">Sulfatase N-terminal domain-containing protein</fullName>
    </recommendedName>
</protein>
<evidence type="ECO:0000256" key="6">
    <source>
        <dbReference type="ARBA" id="ARBA00023180"/>
    </source>
</evidence>
<gene>
    <name evidence="9" type="ORF">R5R35_010315</name>
</gene>
<keyword evidence="7" id="KW-0732">Signal</keyword>
<evidence type="ECO:0000256" key="3">
    <source>
        <dbReference type="ARBA" id="ARBA00022723"/>
    </source>
</evidence>
<dbReference type="EMBL" id="JAZDUA010000774">
    <property type="protein sequence ID" value="KAK7789360.1"/>
    <property type="molecule type" value="Genomic_DNA"/>
</dbReference>
<dbReference type="InterPro" id="IPR000917">
    <property type="entry name" value="Sulfatase_N"/>
</dbReference>
<keyword evidence="3" id="KW-0479">Metal-binding</keyword>
<dbReference type="CDD" id="cd16029">
    <property type="entry name" value="4-S"/>
    <property type="match status" value="1"/>
</dbReference>
<evidence type="ECO:0000256" key="1">
    <source>
        <dbReference type="ARBA" id="ARBA00001913"/>
    </source>
</evidence>
<dbReference type="GO" id="GO:0046872">
    <property type="term" value="F:metal ion binding"/>
    <property type="evidence" value="ECO:0007669"/>
    <property type="project" value="UniProtKB-KW"/>
</dbReference>
<name>A0AAN9V2R2_9ORTH</name>
<organism evidence="9 10">
    <name type="scientific">Gryllus longicercus</name>
    <dbReference type="NCBI Taxonomy" id="2509291"/>
    <lineage>
        <taxon>Eukaryota</taxon>
        <taxon>Metazoa</taxon>
        <taxon>Ecdysozoa</taxon>
        <taxon>Arthropoda</taxon>
        <taxon>Hexapoda</taxon>
        <taxon>Insecta</taxon>
        <taxon>Pterygota</taxon>
        <taxon>Neoptera</taxon>
        <taxon>Polyneoptera</taxon>
        <taxon>Orthoptera</taxon>
        <taxon>Ensifera</taxon>
        <taxon>Gryllidea</taxon>
        <taxon>Grylloidea</taxon>
        <taxon>Gryllidae</taxon>
        <taxon>Gryllinae</taxon>
        <taxon>Gryllus</taxon>
    </lineage>
</organism>
<keyword evidence="6" id="KW-0325">Glycoprotein</keyword>
<dbReference type="InterPro" id="IPR024607">
    <property type="entry name" value="Sulfatase_CS"/>
</dbReference>
<comment type="caution">
    <text evidence="9">The sequence shown here is derived from an EMBL/GenBank/DDBJ whole genome shotgun (WGS) entry which is preliminary data.</text>
</comment>
<keyword evidence="10" id="KW-1185">Reference proteome</keyword>
<dbReference type="PROSITE" id="PS00523">
    <property type="entry name" value="SULFATASE_1"/>
    <property type="match status" value="1"/>
</dbReference>
<feature type="signal peptide" evidence="7">
    <location>
        <begin position="1"/>
        <end position="27"/>
    </location>
</feature>
<dbReference type="Pfam" id="PF00884">
    <property type="entry name" value="Sulfatase"/>
    <property type="match status" value="1"/>
</dbReference>
<feature type="domain" description="Sulfatase N-terminal" evidence="8">
    <location>
        <begin position="38"/>
        <end position="361"/>
    </location>
</feature>
<dbReference type="AlphaFoldDB" id="A0AAN9V2R2"/>
<reference evidence="9 10" key="1">
    <citation type="submission" date="2024-03" db="EMBL/GenBank/DDBJ databases">
        <title>The genome assembly and annotation of the cricket Gryllus longicercus Weissman &amp; Gray.</title>
        <authorList>
            <person name="Szrajer S."/>
            <person name="Gray D."/>
            <person name="Ylla G."/>
        </authorList>
    </citation>
    <scope>NUCLEOTIDE SEQUENCE [LARGE SCALE GENOMIC DNA]</scope>
    <source>
        <strain evidence="9">DAG 2021-001</strain>
        <tissue evidence="9">Whole body minus gut</tissue>
    </source>
</reference>
<dbReference type="PANTHER" id="PTHR10342">
    <property type="entry name" value="ARYLSULFATASE"/>
    <property type="match status" value="1"/>
</dbReference>
<evidence type="ECO:0000259" key="8">
    <source>
        <dbReference type="Pfam" id="PF00884"/>
    </source>
</evidence>
<comment type="similarity">
    <text evidence="2">Belongs to the sulfatase family.</text>
</comment>
<evidence type="ECO:0000256" key="4">
    <source>
        <dbReference type="ARBA" id="ARBA00022801"/>
    </source>
</evidence>
<dbReference type="InterPro" id="IPR047115">
    <property type="entry name" value="ARSB"/>
</dbReference>
<dbReference type="InterPro" id="IPR017850">
    <property type="entry name" value="Alkaline_phosphatase_core_sf"/>
</dbReference>
<keyword evidence="4" id="KW-0378">Hydrolase</keyword>
<feature type="chain" id="PRO_5042825759" description="Sulfatase N-terminal domain-containing protein" evidence="7">
    <location>
        <begin position="28"/>
        <end position="559"/>
    </location>
</feature>
<dbReference type="SUPFAM" id="SSF53649">
    <property type="entry name" value="Alkaline phosphatase-like"/>
    <property type="match status" value="1"/>
</dbReference>
<evidence type="ECO:0000313" key="9">
    <source>
        <dbReference type="EMBL" id="KAK7789360.1"/>
    </source>
</evidence>
<evidence type="ECO:0000313" key="10">
    <source>
        <dbReference type="Proteomes" id="UP001378592"/>
    </source>
</evidence>
<dbReference type="PANTHER" id="PTHR10342:SF264">
    <property type="entry name" value="MIP05773P-RELATED"/>
    <property type="match status" value="1"/>
</dbReference>
<dbReference type="GO" id="GO:0008484">
    <property type="term" value="F:sulfuric ester hydrolase activity"/>
    <property type="evidence" value="ECO:0007669"/>
    <property type="project" value="InterPro"/>
</dbReference>
<evidence type="ECO:0000256" key="2">
    <source>
        <dbReference type="ARBA" id="ARBA00008779"/>
    </source>
</evidence>
<accession>A0AAN9V2R2</accession>
<keyword evidence="5" id="KW-0106">Calcium</keyword>
<comment type="cofactor">
    <cofactor evidence="1">
        <name>Ca(2+)</name>
        <dbReference type="ChEBI" id="CHEBI:29108"/>
    </cofactor>
</comment>
<dbReference type="PROSITE" id="PS00149">
    <property type="entry name" value="SULFATASE_2"/>
    <property type="match status" value="1"/>
</dbReference>
<evidence type="ECO:0000256" key="5">
    <source>
        <dbReference type="ARBA" id="ARBA00022837"/>
    </source>
</evidence>